<evidence type="ECO:0000313" key="2">
    <source>
        <dbReference type="EMBL" id="BBX18023.1"/>
    </source>
</evidence>
<evidence type="ECO:0000313" key="3">
    <source>
        <dbReference type="Proteomes" id="UP000467006"/>
    </source>
</evidence>
<evidence type="ECO:0000256" key="1">
    <source>
        <dbReference type="SAM" id="MobiDB-lite"/>
    </source>
</evidence>
<proteinExistence type="predicted"/>
<dbReference type="KEGG" id="mdu:MDUV_28830"/>
<reference evidence="2 3" key="1">
    <citation type="journal article" date="2019" name="Emerg. Microbes Infect.">
        <title>Comprehensive subspecies identification of 175 nontuberculous mycobacteria species based on 7547 genomic profiles.</title>
        <authorList>
            <person name="Matsumoto Y."/>
            <person name="Kinjo T."/>
            <person name="Motooka D."/>
            <person name="Nabeya D."/>
            <person name="Jung N."/>
            <person name="Uechi K."/>
            <person name="Horii T."/>
            <person name="Iida T."/>
            <person name="Fujita J."/>
            <person name="Nakamura S."/>
        </authorList>
    </citation>
    <scope>NUCLEOTIDE SEQUENCE [LARGE SCALE GENOMIC DNA]</scope>
    <source>
        <strain evidence="2 3">JCM 6396</strain>
    </source>
</reference>
<dbReference type="Proteomes" id="UP000467006">
    <property type="component" value="Chromosome"/>
</dbReference>
<dbReference type="AlphaFoldDB" id="A0A7I7K1T5"/>
<feature type="region of interest" description="Disordered" evidence="1">
    <location>
        <begin position="1"/>
        <end position="21"/>
    </location>
</feature>
<keyword evidence="3" id="KW-1185">Reference proteome</keyword>
<accession>A0A7I7K1T5</accession>
<sequence>MRIAAGRRELSQRSKRQKETTMNRIKRLIAAPLVSAGILAGVTLGMAGPAGASVSSDGHGGITATPDTHARQVMAYPRFGMYYWPTMASAPHVDTTVHQSR</sequence>
<name>A0A7I7K1T5_9MYCO</name>
<gene>
    <name evidence="2" type="ORF">MDUV_28830</name>
</gene>
<dbReference type="EMBL" id="AP022563">
    <property type="protein sequence ID" value="BBX18023.1"/>
    <property type="molecule type" value="Genomic_DNA"/>
</dbReference>
<protein>
    <submittedName>
        <fullName evidence="2">Uncharacterized protein</fullName>
    </submittedName>
</protein>
<organism evidence="2 3">
    <name type="scientific">Mycolicibacterium duvalii</name>
    <dbReference type="NCBI Taxonomy" id="39688"/>
    <lineage>
        <taxon>Bacteria</taxon>
        <taxon>Bacillati</taxon>
        <taxon>Actinomycetota</taxon>
        <taxon>Actinomycetes</taxon>
        <taxon>Mycobacteriales</taxon>
        <taxon>Mycobacteriaceae</taxon>
        <taxon>Mycolicibacterium</taxon>
    </lineage>
</organism>